<comment type="similarity">
    <text evidence="13">Belongs to the LpxK family.</text>
</comment>
<keyword evidence="7 13" id="KW-0808">Transferase</keyword>
<evidence type="ECO:0000256" key="9">
    <source>
        <dbReference type="ARBA" id="ARBA00022777"/>
    </source>
</evidence>
<evidence type="ECO:0000256" key="4">
    <source>
        <dbReference type="ARBA" id="ARBA00016436"/>
    </source>
</evidence>
<evidence type="ECO:0000256" key="1">
    <source>
        <dbReference type="ARBA" id="ARBA00002274"/>
    </source>
</evidence>
<dbReference type="GO" id="GO:0009245">
    <property type="term" value="P:lipid A biosynthetic process"/>
    <property type="evidence" value="ECO:0007669"/>
    <property type="project" value="UniProtKB-UniRule"/>
</dbReference>
<evidence type="ECO:0000256" key="5">
    <source>
        <dbReference type="ARBA" id="ARBA00022516"/>
    </source>
</evidence>
<dbReference type="HAMAP" id="MF_00409">
    <property type="entry name" value="LpxK"/>
    <property type="match status" value="1"/>
</dbReference>
<name>A0A317R9I1_9BURK</name>
<evidence type="ECO:0000256" key="13">
    <source>
        <dbReference type="HAMAP-Rule" id="MF_00409"/>
    </source>
</evidence>
<keyword evidence="10 13" id="KW-0067">ATP-binding</keyword>
<dbReference type="GO" id="GO:0005886">
    <property type="term" value="C:plasma membrane"/>
    <property type="evidence" value="ECO:0007669"/>
    <property type="project" value="TreeGrafter"/>
</dbReference>
<evidence type="ECO:0000313" key="14">
    <source>
        <dbReference type="EMBL" id="PWW44662.1"/>
    </source>
</evidence>
<evidence type="ECO:0000256" key="3">
    <source>
        <dbReference type="ARBA" id="ARBA00012071"/>
    </source>
</evidence>
<dbReference type="OrthoDB" id="9766423at2"/>
<evidence type="ECO:0000256" key="12">
    <source>
        <dbReference type="ARBA" id="ARBA00029757"/>
    </source>
</evidence>
<organism evidence="14 15">
    <name type="scientific">Melaminivora alkalimesophila</name>
    <dbReference type="NCBI Taxonomy" id="1165852"/>
    <lineage>
        <taxon>Bacteria</taxon>
        <taxon>Pseudomonadati</taxon>
        <taxon>Pseudomonadota</taxon>
        <taxon>Betaproteobacteria</taxon>
        <taxon>Burkholderiales</taxon>
        <taxon>Comamonadaceae</taxon>
        <taxon>Melaminivora</taxon>
    </lineage>
</organism>
<evidence type="ECO:0000256" key="10">
    <source>
        <dbReference type="ARBA" id="ARBA00022840"/>
    </source>
</evidence>
<feature type="binding site" evidence="13">
    <location>
        <begin position="58"/>
        <end position="65"/>
    </location>
    <ligand>
        <name>ATP</name>
        <dbReference type="ChEBI" id="CHEBI:30616"/>
    </ligand>
</feature>
<gene>
    <name evidence="13" type="primary">lpxK</name>
    <name evidence="14" type="ORF">DFR36_107129</name>
</gene>
<dbReference type="RefSeq" id="WP_110012394.1">
    <property type="nucleotide sequence ID" value="NZ_QGUB01000007.1"/>
</dbReference>
<dbReference type="EMBL" id="QGUB01000007">
    <property type="protein sequence ID" value="PWW44662.1"/>
    <property type="molecule type" value="Genomic_DNA"/>
</dbReference>
<dbReference type="EC" id="2.7.1.130" evidence="3 13"/>
<evidence type="ECO:0000256" key="2">
    <source>
        <dbReference type="ARBA" id="ARBA00004870"/>
    </source>
</evidence>
<keyword evidence="9 13" id="KW-0418">Kinase</keyword>
<dbReference type="GO" id="GO:0009029">
    <property type="term" value="F:lipid-A 4'-kinase activity"/>
    <property type="evidence" value="ECO:0007669"/>
    <property type="project" value="UniProtKB-UniRule"/>
</dbReference>
<keyword evidence="15" id="KW-1185">Reference proteome</keyword>
<dbReference type="PANTHER" id="PTHR42724">
    <property type="entry name" value="TETRAACYLDISACCHARIDE 4'-KINASE"/>
    <property type="match status" value="1"/>
</dbReference>
<dbReference type="UniPathway" id="UPA00359">
    <property type="reaction ID" value="UER00482"/>
</dbReference>
<dbReference type="GO" id="GO:0009244">
    <property type="term" value="P:lipopolysaccharide core region biosynthetic process"/>
    <property type="evidence" value="ECO:0007669"/>
    <property type="project" value="TreeGrafter"/>
</dbReference>
<evidence type="ECO:0000256" key="8">
    <source>
        <dbReference type="ARBA" id="ARBA00022741"/>
    </source>
</evidence>
<keyword evidence="6 13" id="KW-0441">Lipid A biosynthesis</keyword>
<proteinExistence type="inferred from homology"/>
<dbReference type="NCBIfam" id="TIGR00682">
    <property type="entry name" value="lpxK"/>
    <property type="match status" value="1"/>
</dbReference>
<dbReference type="Proteomes" id="UP000246483">
    <property type="component" value="Unassembled WGS sequence"/>
</dbReference>
<evidence type="ECO:0000256" key="7">
    <source>
        <dbReference type="ARBA" id="ARBA00022679"/>
    </source>
</evidence>
<keyword evidence="5 13" id="KW-0444">Lipid biosynthesis</keyword>
<comment type="caution">
    <text evidence="14">The sequence shown here is derived from an EMBL/GenBank/DDBJ whole genome shotgun (WGS) entry which is preliminary data.</text>
</comment>
<evidence type="ECO:0000313" key="15">
    <source>
        <dbReference type="Proteomes" id="UP000246483"/>
    </source>
</evidence>
<reference evidence="14 15" key="1">
    <citation type="submission" date="2018-05" db="EMBL/GenBank/DDBJ databases">
        <title>Genomic Encyclopedia of Type Strains, Phase IV (KMG-IV): sequencing the most valuable type-strain genomes for metagenomic binning, comparative biology and taxonomic classification.</title>
        <authorList>
            <person name="Goeker M."/>
        </authorList>
    </citation>
    <scope>NUCLEOTIDE SEQUENCE [LARGE SCALE GENOMIC DNA]</scope>
    <source>
        <strain evidence="14 15">DSM 26006</strain>
    </source>
</reference>
<dbReference type="InterPro" id="IPR003758">
    <property type="entry name" value="LpxK"/>
</dbReference>
<dbReference type="PANTHER" id="PTHR42724:SF1">
    <property type="entry name" value="TETRAACYLDISACCHARIDE 4'-KINASE, MITOCHONDRIAL-RELATED"/>
    <property type="match status" value="1"/>
</dbReference>
<comment type="pathway">
    <text evidence="2 13">Glycolipid biosynthesis; lipid IV(A) biosynthesis; lipid IV(A) from (3R)-3-hydroxytetradecanoyl-[acyl-carrier-protein] and UDP-N-acetyl-alpha-D-glucosamine: step 6/6.</text>
</comment>
<dbReference type="Pfam" id="PF02606">
    <property type="entry name" value="LpxK"/>
    <property type="match status" value="1"/>
</dbReference>
<protein>
    <recommendedName>
        <fullName evidence="4 13">Tetraacyldisaccharide 4'-kinase</fullName>
        <ecNumber evidence="3 13">2.7.1.130</ecNumber>
    </recommendedName>
    <alternativeName>
        <fullName evidence="12 13">Lipid A 4'-kinase</fullName>
    </alternativeName>
</protein>
<sequence>MSARLRRLWQRRSLAAALLLPLALLNGGLVRLRRRLYAARLLRSERLPVPVIVVGNVVAGGGGKTPVTRALVAHLQARGWRPGVISRGYGRADAQLRAVRPDSDARAVGDEPLLLARATGAPVFVARRRAEAGRALLAAHPEVDVLVCDDGLQHLALARDLEICVFNDQGVGNGWLLPAGPLREPWPRAVDWVLHAGAPPPGALSARFALQRRLADHAVDGQGRRVPLAHLAGRRLHALAGTARPEEFFALLRARGLAPAHCQAFPDHHGFADWQPPGDAAAVVLCTEKDAVKLWPRHPEVLAVPLEVRLDPRFFQALDARLASLRSPHAP</sequence>
<dbReference type="AlphaFoldDB" id="A0A317R9I1"/>
<comment type="catalytic activity">
    <reaction evidence="13">
        <text>a lipid A disaccharide + ATP = a lipid IVA + ADP + H(+)</text>
        <dbReference type="Rhea" id="RHEA:67840"/>
        <dbReference type="ChEBI" id="CHEBI:15378"/>
        <dbReference type="ChEBI" id="CHEBI:30616"/>
        <dbReference type="ChEBI" id="CHEBI:176343"/>
        <dbReference type="ChEBI" id="CHEBI:176425"/>
        <dbReference type="ChEBI" id="CHEBI:456216"/>
        <dbReference type="EC" id="2.7.1.130"/>
    </reaction>
</comment>
<dbReference type="SUPFAM" id="SSF52540">
    <property type="entry name" value="P-loop containing nucleoside triphosphate hydrolases"/>
    <property type="match status" value="1"/>
</dbReference>
<keyword evidence="11 13" id="KW-0443">Lipid metabolism</keyword>
<dbReference type="InterPro" id="IPR027417">
    <property type="entry name" value="P-loop_NTPase"/>
</dbReference>
<dbReference type="GO" id="GO:0005524">
    <property type="term" value="F:ATP binding"/>
    <property type="evidence" value="ECO:0007669"/>
    <property type="project" value="UniProtKB-UniRule"/>
</dbReference>
<evidence type="ECO:0000256" key="6">
    <source>
        <dbReference type="ARBA" id="ARBA00022556"/>
    </source>
</evidence>
<keyword evidence="8 13" id="KW-0547">Nucleotide-binding</keyword>
<comment type="function">
    <text evidence="1 13">Transfers the gamma-phosphate of ATP to the 4'-position of a tetraacyldisaccharide 1-phosphate intermediate (termed DS-1-P) to form tetraacyldisaccharide 1,4'-bis-phosphate (lipid IVA).</text>
</comment>
<evidence type="ECO:0000256" key="11">
    <source>
        <dbReference type="ARBA" id="ARBA00023098"/>
    </source>
</evidence>
<accession>A0A317R9I1</accession>